<sequence length="209" mass="23481">MKGLFVVFDGVDGAGKGTAICEVEKFLLEKGISQNRILPTAEPGGGFYGKKLRELLRSKVDPSVNALQFLDLYVADRLEHVEKVISPALAEGKIILCDRYKYSTFVYQRLQGIPLGKIRELHKGLPAPDIAFILDVPVDIALERIGADRKRKYIESFEKKEFLKKVRGGFLGLRGIFPLENIVFVDASKSAQEVCKQVCNLIWERINKI</sequence>
<dbReference type="PROSITE" id="PS01331">
    <property type="entry name" value="THYMIDYLATE_KINASE"/>
    <property type="match status" value="1"/>
</dbReference>
<dbReference type="GO" id="GO:0006235">
    <property type="term" value="P:dTTP biosynthetic process"/>
    <property type="evidence" value="ECO:0007669"/>
    <property type="project" value="UniProtKB-UniRule"/>
</dbReference>
<reference evidence="11" key="1">
    <citation type="journal article" date="2020" name="bioRxiv">
        <title>A rank-normalized archaeal taxonomy based on genome phylogeny resolves widespread incomplete and uneven classifications.</title>
        <authorList>
            <person name="Rinke C."/>
            <person name="Chuvochina M."/>
            <person name="Mussig A.J."/>
            <person name="Chaumeil P.-A."/>
            <person name="Waite D.W."/>
            <person name="Whitman W.B."/>
            <person name="Parks D.H."/>
            <person name="Hugenholtz P."/>
        </authorList>
    </citation>
    <scope>NUCLEOTIDE SEQUENCE [LARGE SCALE GENOMIC DNA]</scope>
</reference>
<dbReference type="GO" id="GO:0006233">
    <property type="term" value="P:dTDP biosynthetic process"/>
    <property type="evidence" value="ECO:0007669"/>
    <property type="project" value="InterPro"/>
</dbReference>
<proteinExistence type="inferred from homology"/>
<gene>
    <name evidence="8 10" type="primary">tmk</name>
    <name evidence="10" type="ORF">HA254_01155</name>
</gene>
<dbReference type="EMBL" id="DUGC01000023">
    <property type="protein sequence ID" value="HIH09257.1"/>
    <property type="molecule type" value="Genomic_DNA"/>
</dbReference>
<dbReference type="CDD" id="cd01672">
    <property type="entry name" value="TMPK"/>
    <property type="match status" value="1"/>
</dbReference>
<name>A0A7J4IZL6_9ARCH</name>
<dbReference type="InterPro" id="IPR039430">
    <property type="entry name" value="Thymidylate_kin-like_dom"/>
</dbReference>
<dbReference type="AlphaFoldDB" id="A0A7J4IZL6"/>
<keyword evidence="3 8" id="KW-0545">Nucleotide biosynthesis</keyword>
<organism evidence="10 11">
    <name type="scientific">Candidatus Iainarchaeum sp</name>
    <dbReference type="NCBI Taxonomy" id="3101447"/>
    <lineage>
        <taxon>Archaea</taxon>
        <taxon>Candidatus Iainarchaeota</taxon>
        <taxon>Candidatus Iainarchaeia</taxon>
        <taxon>Candidatus Iainarchaeales</taxon>
        <taxon>Candidatus Iainarchaeaceae</taxon>
        <taxon>Candidatus Iainarchaeum</taxon>
    </lineage>
</organism>
<dbReference type="NCBIfam" id="TIGR00041">
    <property type="entry name" value="DTMP_kinase"/>
    <property type="match status" value="1"/>
</dbReference>
<evidence type="ECO:0000256" key="5">
    <source>
        <dbReference type="ARBA" id="ARBA00022777"/>
    </source>
</evidence>
<dbReference type="GO" id="GO:0004798">
    <property type="term" value="F:dTMP kinase activity"/>
    <property type="evidence" value="ECO:0007669"/>
    <property type="project" value="UniProtKB-UniRule"/>
</dbReference>
<keyword evidence="2 8" id="KW-0808">Transferase</keyword>
<dbReference type="PANTHER" id="PTHR10344:SF4">
    <property type="entry name" value="UMP-CMP KINASE 2, MITOCHONDRIAL"/>
    <property type="match status" value="1"/>
</dbReference>
<dbReference type="GO" id="GO:0006227">
    <property type="term" value="P:dUDP biosynthetic process"/>
    <property type="evidence" value="ECO:0007669"/>
    <property type="project" value="TreeGrafter"/>
</dbReference>
<keyword evidence="5 8" id="KW-0418">Kinase</keyword>
<dbReference type="Proteomes" id="UP000565078">
    <property type="component" value="Unassembled WGS sequence"/>
</dbReference>
<comment type="similarity">
    <text evidence="1 8">Belongs to the thymidylate kinase family.</text>
</comment>
<dbReference type="InterPro" id="IPR018094">
    <property type="entry name" value="Thymidylate_kinase"/>
</dbReference>
<accession>A0A7J4IZL6</accession>
<dbReference type="PANTHER" id="PTHR10344">
    <property type="entry name" value="THYMIDYLATE KINASE"/>
    <property type="match status" value="1"/>
</dbReference>
<dbReference type="Gene3D" id="3.40.50.300">
    <property type="entry name" value="P-loop containing nucleotide triphosphate hydrolases"/>
    <property type="match status" value="1"/>
</dbReference>
<evidence type="ECO:0000259" key="9">
    <source>
        <dbReference type="Pfam" id="PF02223"/>
    </source>
</evidence>
<dbReference type="GO" id="GO:0005737">
    <property type="term" value="C:cytoplasm"/>
    <property type="evidence" value="ECO:0007669"/>
    <property type="project" value="TreeGrafter"/>
</dbReference>
<comment type="catalytic activity">
    <reaction evidence="7 8">
        <text>dTMP + ATP = dTDP + ADP</text>
        <dbReference type="Rhea" id="RHEA:13517"/>
        <dbReference type="ChEBI" id="CHEBI:30616"/>
        <dbReference type="ChEBI" id="CHEBI:58369"/>
        <dbReference type="ChEBI" id="CHEBI:63528"/>
        <dbReference type="ChEBI" id="CHEBI:456216"/>
        <dbReference type="EC" id="2.7.4.9"/>
    </reaction>
</comment>
<dbReference type="InterPro" id="IPR018095">
    <property type="entry name" value="Thymidylate_kin_CS"/>
</dbReference>
<evidence type="ECO:0000256" key="2">
    <source>
        <dbReference type="ARBA" id="ARBA00022679"/>
    </source>
</evidence>
<evidence type="ECO:0000256" key="3">
    <source>
        <dbReference type="ARBA" id="ARBA00022727"/>
    </source>
</evidence>
<dbReference type="InterPro" id="IPR027417">
    <property type="entry name" value="P-loop_NTPase"/>
</dbReference>
<evidence type="ECO:0000256" key="6">
    <source>
        <dbReference type="ARBA" id="ARBA00022840"/>
    </source>
</evidence>
<evidence type="ECO:0000256" key="1">
    <source>
        <dbReference type="ARBA" id="ARBA00009776"/>
    </source>
</evidence>
<evidence type="ECO:0000313" key="11">
    <source>
        <dbReference type="Proteomes" id="UP000565078"/>
    </source>
</evidence>
<comment type="caution">
    <text evidence="10">The sequence shown here is derived from an EMBL/GenBank/DDBJ whole genome shotgun (WGS) entry which is preliminary data.</text>
</comment>
<evidence type="ECO:0000256" key="7">
    <source>
        <dbReference type="ARBA" id="ARBA00048743"/>
    </source>
</evidence>
<keyword evidence="6 8" id="KW-0067">ATP-binding</keyword>
<dbReference type="GO" id="GO:0005524">
    <property type="term" value="F:ATP binding"/>
    <property type="evidence" value="ECO:0007669"/>
    <property type="project" value="UniProtKB-UniRule"/>
</dbReference>
<comment type="caution">
    <text evidence="8">Lacks conserved residue(s) required for the propagation of feature annotation.</text>
</comment>
<keyword evidence="4 8" id="KW-0547">Nucleotide-binding</keyword>
<protein>
    <recommendedName>
        <fullName evidence="8">Probable thymidylate kinase</fullName>
        <ecNumber evidence="8">2.7.4.9</ecNumber>
    </recommendedName>
    <alternativeName>
        <fullName evidence="8">dTMP kinase</fullName>
    </alternativeName>
</protein>
<dbReference type="EC" id="2.7.4.9" evidence="8"/>
<evidence type="ECO:0000256" key="4">
    <source>
        <dbReference type="ARBA" id="ARBA00022741"/>
    </source>
</evidence>
<evidence type="ECO:0000256" key="8">
    <source>
        <dbReference type="HAMAP-Rule" id="MF_00165"/>
    </source>
</evidence>
<dbReference type="HAMAP" id="MF_00165">
    <property type="entry name" value="Thymidylate_kinase"/>
    <property type="match status" value="1"/>
</dbReference>
<dbReference type="Pfam" id="PF02223">
    <property type="entry name" value="Thymidylate_kin"/>
    <property type="match status" value="1"/>
</dbReference>
<dbReference type="SUPFAM" id="SSF52540">
    <property type="entry name" value="P-loop containing nucleoside triphosphate hydrolases"/>
    <property type="match status" value="1"/>
</dbReference>
<feature type="domain" description="Thymidylate kinase-like" evidence="9">
    <location>
        <begin position="8"/>
        <end position="197"/>
    </location>
</feature>
<evidence type="ECO:0000313" key="10">
    <source>
        <dbReference type="EMBL" id="HIH09257.1"/>
    </source>
</evidence>